<gene>
    <name evidence="8" type="ORF">MSPICULIGERA_LOCUS22409</name>
</gene>
<evidence type="ECO:0000256" key="6">
    <source>
        <dbReference type="SAM" id="MobiDB-lite"/>
    </source>
</evidence>
<dbReference type="InterPro" id="IPR051580">
    <property type="entry name" value="ZnF-Chromatin_assoc"/>
</dbReference>
<keyword evidence="2" id="KW-0677">Repeat</keyword>
<dbReference type="SMART" id="SM00355">
    <property type="entry name" value="ZnF_C2H2"/>
    <property type="match status" value="3"/>
</dbReference>
<feature type="region of interest" description="Disordered" evidence="6">
    <location>
        <begin position="116"/>
        <end position="137"/>
    </location>
</feature>
<dbReference type="InterPro" id="IPR036236">
    <property type="entry name" value="Znf_C2H2_sf"/>
</dbReference>
<accession>A0AA36DDC6</accession>
<dbReference type="PANTHER" id="PTHR23057:SF0">
    <property type="entry name" value="JUXTAPOSED WITH ANOTHER ZINC FINGER PROTEIN 1"/>
    <property type="match status" value="1"/>
</dbReference>
<dbReference type="Pfam" id="PF13894">
    <property type="entry name" value="zf-C2H2_4"/>
    <property type="match status" value="1"/>
</dbReference>
<keyword evidence="4" id="KW-0862">Zinc</keyword>
<evidence type="ECO:0000256" key="5">
    <source>
        <dbReference type="PROSITE-ProRule" id="PRU00042"/>
    </source>
</evidence>
<feature type="non-terminal residue" evidence="8">
    <location>
        <position position="1"/>
    </location>
</feature>
<proteinExistence type="predicted"/>
<dbReference type="Proteomes" id="UP001177023">
    <property type="component" value="Unassembled WGS sequence"/>
</dbReference>
<evidence type="ECO:0000256" key="1">
    <source>
        <dbReference type="ARBA" id="ARBA00022723"/>
    </source>
</evidence>
<evidence type="ECO:0000259" key="7">
    <source>
        <dbReference type="PROSITE" id="PS50157"/>
    </source>
</evidence>
<keyword evidence="3 5" id="KW-0863">Zinc-finger</keyword>
<dbReference type="Gene3D" id="3.30.160.60">
    <property type="entry name" value="Classic Zinc Finger"/>
    <property type="match status" value="1"/>
</dbReference>
<evidence type="ECO:0000313" key="8">
    <source>
        <dbReference type="EMBL" id="CAJ0584350.1"/>
    </source>
</evidence>
<keyword evidence="1" id="KW-0479">Metal-binding</keyword>
<dbReference type="SUPFAM" id="SSF57667">
    <property type="entry name" value="beta-beta-alpha zinc fingers"/>
    <property type="match status" value="1"/>
</dbReference>
<evidence type="ECO:0000313" key="9">
    <source>
        <dbReference type="Proteomes" id="UP001177023"/>
    </source>
</evidence>
<dbReference type="AlphaFoldDB" id="A0AA36DDC6"/>
<feature type="domain" description="C2H2-type" evidence="7">
    <location>
        <begin position="142"/>
        <end position="172"/>
    </location>
</feature>
<evidence type="ECO:0000256" key="2">
    <source>
        <dbReference type="ARBA" id="ARBA00022737"/>
    </source>
</evidence>
<name>A0AA36DDC6_9BILA</name>
<reference evidence="8" key="1">
    <citation type="submission" date="2023-06" db="EMBL/GenBank/DDBJ databases">
        <authorList>
            <person name="Delattre M."/>
        </authorList>
    </citation>
    <scope>NUCLEOTIDE SEQUENCE</scope>
    <source>
        <strain evidence="8">AF72</strain>
    </source>
</reference>
<feature type="domain" description="C2H2-type" evidence="7">
    <location>
        <begin position="192"/>
        <end position="220"/>
    </location>
</feature>
<dbReference type="PROSITE" id="PS50157">
    <property type="entry name" value="ZINC_FINGER_C2H2_2"/>
    <property type="match status" value="2"/>
</dbReference>
<comment type="caution">
    <text evidence="8">The sequence shown here is derived from an EMBL/GenBank/DDBJ whole genome shotgun (WGS) entry which is preliminary data.</text>
</comment>
<dbReference type="PROSITE" id="PS00028">
    <property type="entry name" value="ZINC_FINGER_C2H2_1"/>
    <property type="match status" value="3"/>
</dbReference>
<evidence type="ECO:0000256" key="3">
    <source>
        <dbReference type="ARBA" id="ARBA00022771"/>
    </source>
</evidence>
<dbReference type="InterPro" id="IPR013087">
    <property type="entry name" value="Znf_C2H2_type"/>
</dbReference>
<organism evidence="8 9">
    <name type="scientific">Mesorhabditis spiculigera</name>
    <dbReference type="NCBI Taxonomy" id="96644"/>
    <lineage>
        <taxon>Eukaryota</taxon>
        <taxon>Metazoa</taxon>
        <taxon>Ecdysozoa</taxon>
        <taxon>Nematoda</taxon>
        <taxon>Chromadorea</taxon>
        <taxon>Rhabditida</taxon>
        <taxon>Rhabditina</taxon>
        <taxon>Rhabditomorpha</taxon>
        <taxon>Rhabditoidea</taxon>
        <taxon>Rhabditidae</taxon>
        <taxon>Mesorhabditinae</taxon>
        <taxon>Mesorhabditis</taxon>
    </lineage>
</organism>
<evidence type="ECO:0000256" key="4">
    <source>
        <dbReference type="ARBA" id="ARBA00022833"/>
    </source>
</evidence>
<keyword evidence="9" id="KW-1185">Reference proteome</keyword>
<dbReference type="GO" id="GO:0005634">
    <property type="term" value="C:nucleus"/>
    <property type="evidence" value="ECO:0007669"/>
    <property type="project" value="TreeGrafter"/>
</dbReference>
<dbReference type="PANTHER" id="PTHR23057">
    <property type="entry name" value="JUXTAPOSED WITH ANOTHER ZINC FINGER PROTEIN 1"/>
    <property type="match status" value="1"/>
</dbReference>
<protein>
    <recommendedName>
        <fullName evidence="7">C2H2-type domain-containing protein</fullName>
    </recommendedName>
</protein>
<dbReference type="EMBL" id="CATQJA010002691">
    <property type="protein sequence ID" value="CAJ0584350.1"/>
    <property type="molecule type" value="Genomic_DNA"/>
</dbReference>
<dbReference type="GO" id="GO:0008270">
    <property type="term" value="F:zinc ion binding"/>
    <property type="evidence" value="ECO:0007669"/>
    <property type="project" value="UniProtKB-KW"/>
</dbReference>
<feature type="compositionally biased region" description="Acidic residues" evidence="6">
    <location>
        <begin position="116"/>
        <end position="133"/>
    </location>
</feature>
<sequence>MSLTLLSSTFCKQCQQYFASSYALIAHFEIIHLPDVIAAERRREEQGPAVARASLPLSYYCRVFPEDEPAPQPVAPPLRTKLPFLFNRKRNIQGHLTEMYQMPVVGRRTEDAQNYTEDEDSNMSEIDLDEADPSDPNISVRYKCQIPSCGKQYKNVHGVRHHMLSTHGDQRNPQQVIVHPEHIPANKNGRPFKCPHCSKRYKSPQGLSQHLSKEHMRMDNGGSGSISAPMSPTPILEQKLAQGMRPIASQPHLMGMAQGNHQMRQLPVGNMEMQGQGTYHQIPEYQADQPTGAVLQARLQRPTVCAKFILKRVLVSIWTS</sequence>